<dbReference type="RefSeq" id="WP_155701011.1">
    <property type="nucleotide sequence ID" value="NZ_CP034235.1"/>
</dbReference>
<dbReference type="PROSITE" id="PS00138">
    <property type="entry name" value="SUBTILASE_SER"/>
    <property type="match status" value="1"/>
</dbReference>
<dbReference type="PANTHER" id="PTHR43806">
    <property type="entry name" value="PEPTIDASE S8"/>
    <property type="match status" value="1"/>
</dbReference>
<feature type="active site" description="Charge relay system" evidence="6">
    <location>
        <position position="330"/>
    </location>
</feature>
<dbReference type="OrthoDB" id="9798386at2"/>
<dbReference type="InterPro" id="IPR036852">
    <property type="entry name" value="Peptidase_S8/S53_dom_sf"/>
</dbReference>
<reference evidence="11" key="1">
    <citation type="submission" date="2018-11" db="EMBL/GenBank/DDBJ databases">
        <title>Complete genome sequence of Paenibacillus sp. ML311-T8.</title>
        <authorList>
            <person name="Nam Y.-D."/>
            <person name="Kang J."/>
            <person name="Chung W.-H."/>
            <person name="Park Y.S."/>
        </authorList>
    </citation>
    <scope>NUCLEOTIDE SEQUENCE [LARGE SCALE GENOMIC DNA]</scope>
    <source>
        <strain evidence="11">ML311-T8</strain>
    </source>
</reference>
<dbReference type="KEGG" id="ppsc:EHS13_14370"/>
<evidence type="ECO:0000256" key="8">
    <source>
        <dbReference type="SAM" id="MobiDB-lite"/>
    </source>
</evidence>
<gene>
    <name evidence="10" type="ORF">EHS13_14370</name>
</gene>
<dbReference type="InterPro" id="IPR000209">
    <property type="entry name" value="Peptidase_S8/S53_dom"/>
</dbReference>
<organism evidence="10 11">
    <name type="scientific">Paenibacillus psychroresistens</name>
    <dbReference type="NCBI Taxonomy" id="1778678"/>
    <lineage>
        <taxon>Bacteria</taxon>
        <taxon>Bacillati</taxon>
        <taxon>Bacillota</taxon>
        <taxon>Bacilli</taxon>
        <taxon>Bacillales</taxon>
        <taxon>Paenibacillaceae</taxon>
        <taxon>Paenibacillus</taxon>
    </lineage>
</organism>
<dbReference type="PROSITE" id="PS00136">
    <property type="entry name" value="SUBTILASE_ASP"/>
    <property type="match status" value="1"/>
</dbReference>
<name>A0A6B8RJS0_9BACL</name>
<keyword evidence="5 6" id="KW-0720">Serine protease</keyword>
<keyword evidence="2 6" id="KW-0645">Protease</keyword>
<feature type="region of interest" description="Disordered" evidence="8">
    <location>
        <begin position="1"/>
        <end position="26"/>
    </location>
</feature>
<feature type="active site" description="Charge relay system" evidence="6">
    <location>
        <position position="175"/>
    </location>
</feature>
<dbReference type="InterPro" id="IPR022398">
    <property type="entry name" value="Peptidase_S8_His-AS"/>
</dbReference>
<dbReference type="PROSITE" id="PS51892">
    <property type="entry name" value="SUBTILASE"/>
    <property type="match status" value="1"/>
</dbReference>
<dbReference type="PRINTS" id="PR00723">
    <property type="entry name" value="SUBTILISIN"/>
</dbReference>
<evidence type="ECO:0000256" key="7">
    <source>
        <dbReference type="RuleBase" id="RU003355"/>
    </source>
</evidence>
<dbReference type="Pfam" id="PF00082">
    <property type="entry name" value="Peptidase_S8"/>
    <property type="match status" value="1"/>
</dbReference>
<dbReference type="InterPro" id="IPR023827">
    <property type="entry name" value="Peptidase_S8_Asp-AS"/>
</dbReference>
<dbReference type="InterPro" id="IPR023828">
    <property type="entry name" value="Peptidase_S8_Ser-AS"/>
</dbReference>
<keyword evidence="11" id="KW-1185">Reference proteome</keyword>
<protein>
    <submittedName>
        <fullName evidence="10">Peptidase S8</fullName>
    </submittedName>
</protein>
<dbReference type="InterPro" id="IPR015500">
    <property type="entry name" value="Peptidase_S8_subtilisin-rel"/>
</dbReference>
<dbReference type="PROSITE" id="PS00137">
    <property type="entry name" value="SUBTILASE_HIS"/>
    <property type="match status" value="1"/>
</dbReference>
<dbReference type="InterPro" id="IPR050131">
    <property type="entry name" value="Peptidase_S8_subtilisin-like"/>
</dbReference>
<accession>A0A6B8RJS0</accession>
<dbReference type="Gene3D" id="3.40.50.200">
    <property type="entry name" value="Peptidase S8/S53 domain"/>
    <property type="match status" value="1"/>
</dbReference>
<evidence type="ECO:0000256" key="2">
    <source>
        <dbReference type="ARBA" id="ARBA00022670"/>
    </source>
</evidence>
<evidence type="ECO:0000256" key="3">
    <source>
        <dbReference type="ARBA" id="ARBA00022723"/>
    </source>
</evidence>
<dbReference type="GO" id="GO:0006508">
    <property type="term" value="P:proteolysis"/>
    <property type="evidence" value="ECO:0007669"/>
    <property type="project" value="UniProtKB-KW"/>
</dbReference>
<keyword evidence="3" id="KW-0479">Metal-binding</keyword>
<feature type="domain" description="Peptidase S8/S53" evidence="9">
    <location>
        <begin position="139"/>
        <end position="377"/>
    </location>
</feature>
<evidence type="ECO:0000313" key="10">
    <source>
        <dbReference type="EMBL" id="QGQ95974.1"/>
    </source>
</evidence>
<dbReference type="InterPro" id="IPR034202">
    <property type="entry name" value="Subtilisin_Carlsberg-like"/>
</dbReference>
<dbReference type="GO" id="GO:0004252">
    <property type="term" value="F:serine-type endopeptidase activity"/>
    <property type="evidence" value="ECO:0007669"/>
    <property type="project" value="UniProtKB-UniRule"/>
</dbReference>
<dbReference type="GO" id="GO:0046872">
    <property type="term" value="F:metal ion binding"/>
    <property type="evidence" value="ECO:0007669"/>
    <property type="project" value="UniProtKB-KW"/>
</dbReference>
<evidence type="ECO:0000259" key="9">
    <source>
        <dbReference type="Pfam" id="PF00082"/>
    </source>
</evidence>
<evidence type="ECO:0000256" key="5">
    <source>
        <dbReference type="ARBA" id="ARBA00022825"/>
    </source>
</evidence>
<proteinExistence type="inferred from homology"/>
<evidence type="ECO:0000256" key="6">
    <source>
        <dbReference type="PROSITE-ProRule" id="PRU01240"/>
    </source>
</evidence>
<dbReference type="Proteomes" id="UP000426246">
    <property type="component" value="Chromosome"/>
</dbReference>
<comment type="similarity">
    <text evidence="1 6 7">Belongs to the peptidase S8 family.</text>
</comment>
<evidence type="ECO:0000313" key="11">
    <source>
        <dbReference type="Proteomes" id="UP000426246"/>
    </source>
</evidence>
<dbReference type="CDD" id="cd07477">
    <property type="entry name" value="Peptidases_S8_Subtilisin_subset"/>
    <property type="match status" value="1"/>
</dbReference>
<evidence type="ECO:0000256" key="4">
    <source>
        <dbReference type="ARBA" id="ARBA00022801"/>
    </source>
</evidence>
<feature type="active site" description="Charge relay system" evidence="6">
    <location>
        <position position="146"/>
    </location>
</feature>
<evidence type="ECO:0000256" key="1">
    <source>
        <dbReference type="ARBA" id="ARBA00011073"/>
    </source>
</evidence>
<dbReference type="SUPFAM" id="SSF52743">
    <property type="entry name" value="Subtilisin-like"/>
    <property type="match status" value="1"/>
</dbReference>
<sequence>MNDLKQSIQALTHSSTGKTSTINQKNAPKTRQLVVLRTQAAYKECLHHCKSLGIHPVKTIKTMNAILLHAHPHADMGPLKRNGLVRRVESDRKIKLHTVKKKARRLATGCASIDTPEIIPWGIARIQAPLVWKATQGSPIRVAILDTGIAKHPDLRVVRSFNTINKKPVIDRNGHGTHVAGTVAALRNSFGVVGVAPKAKLYAVQSFNSEGSAFTSDIIQGIDWCIRNRMQVINMSFGLTDFSPSLQQIIRKAHRQGIVMIASAGNSGKNSGTIDYPARFPETIAVAASTENNQIAVYSSRGAGIDVTAPGDEVCSTYLNNSYTKLSGTSMAAPHVTGTVALLLSRCPRLSPTAVKQRLQRTARKLNGFTRKSQGNGLINASRAVLLTK</sequence>
<dbReference type="PANTHER" id="PTHR43806:SF11">
    <property type="entry name" value="CEREVISIN-RELATED"/>
    <property type="match status" value="1"/>
</dbReference>
<keyword evidence="4 6" id="KW-0378">Hydrolase</keyword>
<dbReference type="EMBL" id="CP034235">
    <property type="protein sequence ID" value="QGQ95974.1"/>
    <property type="molecule type" value="Genomic_DNA"/>
</dbReference>
<dbReference type="AlphaFoldDB" id="A0A6B8RJS0"/>